<gene>
    <name evidence="1" type="ORF">Ahy_B02g059079</name>
</gene>
<proteinExistence type="predicted"/>
<organism evidence="1 2">
    <name type="scientific">Arachis hypogaea</name>
    <name type="common">Peanut</name>
    <dbReference type="NCBI Taxonomy" id="3818"/>
    <lineage>
        <taxon>Eukaryota</taxon>
        <taxon>Viridiplantae</taxon>
        <taxon>Streptophyta</taxon>
        <taxon>Embryophyta</taxon>
        <taxon>Tracheophyta</taxon>
        <taxon>Spermatophyta</taxon>
        <taxon>Magnoliopsida</taxon>
        <taxon>eudicotyledons</taxon>
        <taxon>Gunneridae</taxon>
        <taxon>Pentapetalae</taxon>
        <taxon>rosids</taxon>
        <taxon>fabids</taxon>
        <taxon>Fabales</taxon>
        <taxon>Fabaceae</taxon>
        <taxon>Papilionoideae</taxon>
        <taxon>50 kb inversion clade</taxon>
        <taxon>dalbergioids sensu lato</taxon>
        <taxon>Dalbergieae</taxon>
        <taxon>Pterocarpus clade</taxon>
        <taxon>Arachis</taxon>
    </lineage>
</organism>
<keyword evidence="2" id="KW-1185">Reference proteome</keyword>
<dbReference type="Proteomes" id="UP000289738">
    <property type="component" value="Chromosome B02"/>
</dbReference>
<comment type="caution">
    <text evidence="1">The sequence shown here is derived from an EMBL/GenBank/DDBJ whole genome shotgun (WGS) entry which is preliminary data.</text>
</comment>
<evidence type="ECO:0000313" key="1">
    <source>
        <dbReference type="EMBL" id="RYR25373.1"/>
    </source>
</evidence>
<dbReference type="EMBL" id="SDMP01000012">
    <property type="protein sequence ID" value="RYR25373.1"/>
    <property type="molecule type" value="Genomic_DNA"/>
</dbReference>
<protein>
    <submittedName>
        <fullName evidence="1">Uncharacterized protein</fullName>
    </submittedName>
</protein>
<reference evidence="1 2" key="1">
    <citation type="submission" date="2019-01" db="EMBL/GenBank/DDBJ databases">
        <title>Sequencing of cultivated peanut Arachis hypogaea provides insights into genome evolution and oil improvement.</title>
        <authorList>
            <person name="Chen X."/>
        </authorList>
    </citation>
    <scope>NUCLEOTIDE SEQUENCE [LARGE SCALE GENOMIC DNA]</scope>
    <source>
        <strain evidence="2">cv. Fuhuasheng</strain>
        <tissue evidence="1">Leaves</tissue>
    </source>
</reference>
<evidence type="ECO:0000313" key="2">
    <source>
        <dbReference type="Proteomes" id="UP000289738"/>
    </source>
</evidence>
<sequence length="74" mass="8355">MPMFSVQRIDALLFCLGSSERNSYINIIVKCKERTISDILVSCMQGMQLCFDAYAKLAKIMRPCLKEAASDSQE</sequence>
<dbReference type="AlphaFoldDB" id="A0A445AG19"/>
<name>A0A445AG19_ARAHY</name>
<accession>A0A445AG19</accession>